<organism evidence="2 3">
    <name type="scientific">Rhodopseudomonas pentothenatexigens</name>
    <dbReference type="NCBI Taxonomy" id="999699"/>
    <lineage>
        <taxon>Bacteria</taxon>
        <taxon>Pseudomonadati</taxon>
        <taxon>Pseudomonadota</taxon>
        <taxon>Alphaproteobacteria</taxon>
        <taxon>Hyphomicrobiales</taxon>
        <taxon>Nitrobacteraceae</taxon>
        <taxon>Rhodopseudomonas</taxon>
    </lineage>
</organism>
<dbReference type="Proteomes" id="UP000252631">
    <property type="component" value="Unassembled WGS sequence"/>
</dbReference>
<accession>A0A336JJC0</accession>
<evidence type="ECO:0000313" key="4">
    <source>
        <dbReference type="Proteomes" id="UP000256343"/>
    </source>
</evidence>
<keyword evidence="4" id="KW-1185">Reference proteome</keyword>
<dbReference type="EMBL" id="QRDT01000004">
    <property type="protein sequence ID" value="RED38332.1"/>
    <property type="molecule type" value="Genomic_DNA"/>
</dbReference>
<dbReference type="Proteomes" id="UP000256343">
    <property type="component" value="Unassembled WGS sequence"/>
</dbReference>
<evidence type="ECO:0000313" key="1">
    <source>
        <dbReference type="EMBL" id="RED38332.1"/>
    </source>
</evidence>
<protein>
    <submittedName>
        <fullName evidence="2">Uncharacterized protein</fullName>
    </submittedName>
</protein>
<reference evidence="1 4" key="2">
    <citation type="submission" date="2018-07" db="EMBL/GenBank/DDBJ databases">
        <title>Genomic Encyclopedia of Archaeal and Bacterial Type Strains, Phase II (KMG-II): from individual species to whole genera.</title>
        <authorList>
            <person name="Goeker M."/>
        </authorList>
    </citation>
    <scope>NUCLEOTIDE SEQUENCE [LARGE SCALE GENOMIC DNA]</scope>
    <source>
        <strain evidence="1 4">JA575</strain>
    </source>
</reference>
<dbReference type="EMBL" id="UFQQ01000004">
    <property type="protein sequence ID" value="SSW89785.1"/>
    <property type="molecule type" value="Genomic_DNA"/>
</dbReference>
<dbReference type="RefSeq" id="WP_147270220.1">
    <property type="nucleotide sequence ID" value="NZ_QRDT01000004.1"/>
</dbReference>
<proteinExistence type="predicted"/>
<dbReference type="AlphaFoldDB" id="A0A336JJC0"/>
<name>A0A336JJC0_9BRAD</name>
<evidence type="ECO:0000313" key="2">
    <source>
        <dbReference type="EMBL" id="SSW89785.1"/>
    </source>
</evidence>
<gene>
    <name evidence="1" type="ORF">BJ125_10481</name>
    <name evidence="2" type="ORF">SAMN05892882_10481</name>
</gene>
<sequence length="59" mass="6357">MLVTMKSSELFDQLVEIADGDARLVEDAVRNCASGPSGEADLKDVVQYILDHLPEPLAA</sequence>
<evidence type="ECO:0000313" key="3">
    <source>
        <dbReference type="Proteomes" id="UP000252631"/>
    </source>
</evidence>
<reference evidence="2 3" key="1">
    <citation type="submission" date="2017-08" db="EMBL/GenBank/DDBJ databases">
        <authorList>
            <person name="de Groot N.N."/>
        </authorList>
    </citation>
    <scope>NUCLEOTIDE SEQUENCE [LARGE SCALE GENOMIC DNA]</scope>
    <source>
        <strain evidence="2 3">JA575</strain>
    </source>
</reference>
<dbReference type="OrthoDB" id="9896534at2"/>